<organism evidence="2">
    <name type="scientific">Caldisericum exile</name>
    <dbReference type="NCBI Taxonomy" id="693075"/>
    <lineage>
        <taxon>Bacteria</taxon>
        <taxon>Pseudomonadati</taxon>
        <taxon>Caldisericota/Cryosericota group</taxon>
        <taxon>Caldisericota</taxon>
        <taxon>Caldisericia</taxon>
        <taxon>Caldisericales</taxon>
        <taxon>Caldisericaceae</taxon>
        <taxon>Caldisericum</taxon>
    </lineage>
</organism>
<gene>
    <name evidence="2" type="ORF">ENV82_00335</name>
</gene>
<name>A0A7C4Y3F2_9BACT</name>
<dbReference type="EMBL" id="DTHV01000014">
    <property type="protein sequence ID" value="HGW59881.1"/>
    <property type="molecule type" value="Genomic_DNA"/>
</dbReference>
<sequence>MKKILLLVLVLFPSVAFASPFLVCDPYPSTQTQPDYFIIVLDGKTYSSSAFSNPDGSKQLKFDVGFVSSGSHSLTVKACKEDANGIPWCSDEVPFAFERPSAVAPPGGLKLSK</sequence>
<proteinExistence type="predicted"/>
<protein>
    <submittedName>
        <fullName evidence="2">Uncharacterized protein</fullName>
    </submittedName>
</protein>
<dbReference type="AlphaFoldDB" id="A0A7C4Y3F2"/>
<comment type="caution">
    <text evidence="2">The sequence shown here is derived from an EMBL/GenBank/DDBJ whole genome shotgun (WGS) entry which is preliminary data.</text>
</comment>
<feature type="signal peptide" evidence="1">
    <location>
        <begin position="1"/>
        <end position="18"/>
    </location>
</feature>
<keyword evidence="1" id="KW-0732">Signal</keyword>
<evidence type="ECO:0000313" key="2">
    <source>
        <dbReference type="EMBL" id="HGW59881.1"/>
    </source>
</evidence>
<reference evidence="2" key="1">
    <citation type="journal article" date="2020" name="mSystems">
        <title>Genome- and Community-Level Interaction Insights into Carbon Utilization and Element Cycling Functions of Hydrothermarchaeota in Hydrothermal Sediment.</title>
        <authorList>
            <person name="Zhou Z."/>
            <person name="Liu Y."/>
            <person name="Xu W."/>
            <person name="Pan J."/>
            <person name="Luo Z.H."/>
            <person name="Li M."/>
        </authorList>
    </citation>
    <scope>NUCLEOTIDE SEQUENCE [LARGE SCALE GENOMIC DNA]</scope>
    <source>
        <strain evidence="2">SpSt-794</strain>
    </source>
</reference>
<evidence type="ECO:0000256" key="1">
    <source>
        <dbReference type="SAM" id="SignalP"/>
    </source>
</evidence>
<feature type="chain" id="PRO_5028139474" evidence="1">
    <location>
        <begin position="19"/>
        <end position="113"/>
    </location>
</feature>
<accession>A0A7C4Y3F2</accession>